<comment type="subcellular location">
    <subcellularLocation>
        <location evidence="1 8">Cell membrane</location>
        <topology evidence="1 8">Multi-pass membrane protein</topology>
    </subcellularLocation>
</comment>
<dbReference type="InterPro" id="IPR000515">
    <property type="entry name" value="MetI-like"/>
</dbReference>
<reference evidence="10 11" key="1">
    <citation type="submission" date="2024-06" db="EMBL/GenBank/DDBJ databases">
        <title>Genomic Encyclopedia of Type Strains, Phase IV (KMG-IV): sequencing the most valuable type-strain genomes for metagenomic binning, comparative biology and taxonomic classification.</title>
        <authorList>
            <person name="Goeker M."/>
        </authorList>
    </citation>
    <scope>NUCLEOTIDE SEQUENCE [LARGE SCALE GENOMIC DNA]</scope>
    <source>
        <strain evidence="10 11">DSM 27865</strain>
    </source>
</reference>
<dbReference type="Pfam" id="PF00528">
    <property type="entry name" value="BPD_transp_1"/>
    <property type="match status" value="1"/>
</dbReference>
<evidence type="ECO:0000313" key="11">
    <source>
        <dbReference type="Proteomes" id="UP001549076"/>
    </source>
</evidence>
<keyword evidence="7 8" id="KW-0472">Membrane</keyword>
<dbReference type="CDD" id="cd06261">
    <property type="entry name" value="TM_PBP2"/>
    <property type="match status" value="1"/>
</dbReference>
<evidence type="ECO:0000313" key="10">
    <source>
        <dbReference type="EMBL" id="MET3793685.1"/>
    </source>
</evidence>
<gene>
    <name evidence="10" type="ORF">ABID37_003923</name>
</gene>
<dbReference type="PANTHER" id="PTHR42929:SF5">
    <property type="entry name" value="ABC TRANSPORTER PERMEASE PROTEIN"/>
    <property type="match status" value="1"/>
</dbReference>
<dbReference type="InterPro" id="IPR035906">
    <property type="entry name" value="MetI-like_sf"/>
</dbReference>
<evidence type="ECO:0000256" key="6">
    <source>
        <dbReference type="ARBA" id="ARBA00022989"/>
    </source>
</evidence>
<dbReference type="PANTHER" id="PTHR42929">
    <property type="entry name" value="INNER MEMBRANE ABC TRANSPORTER PERMEASE PROTEIN YDCU-RELATED-RELATED"/>
    <property type="match status" value="1"/>
</dbReference>
<dbReference type="SUPFAM" id="SSF161098">
    <property type="entry name" value="MetI-like"/>
    <property type="match status" value="1"/>
</dbReference>
<feature type="transmembrane region" description="Helical" evidence="8">
    <location>
        <begin position="206"/>
        <end position="231"/>
    </location>
</feature>
<evidence type="ECO:0000256" key="5">
    <source>
        <dbReference type="ARBA" id="ARBA00022692"/>
    </source>
</evidence>
<organism evidence="10 11">
    <name type="scientific">Aquamicrobium terrae</name>
    <dbReference type="NCBI Taxonomy" id="1324945"/>
    <lineage>
        <taxon>Bacteria</taxon>
        <taxon>Pseudomonadati</taxon>
        <taxon>Pseudomonadota</taxon>
        <taxon>Alphaproteobacteria</taxon>
        <taxon>Hyphomicrobiales</taxon>
        <taxon>Phyllobacteriaceae</taxon>
        <taxon>Aquamicrobium</taxon>
    </lineage>
</organism>
<evidence type="ECO:0000256" key="1">
    <source>
        <dbReference type="ARBA" id="ARBA00004651"/>
    </source>
</evidence>
<keyword evidence="11" id="KW-1185">Reference proteome</keyword>
<dbReference type="EMBL" id="JBEPML010000016">
    <property type="protein sequence ID" value="MET3793685.1"/>
    <property type="molecule type" value="Genomic_DNA"/>
</dbReference>
<keyword evidence="4" id="KW-1003">Cell membrane</keyword>
<comment type="similarity">
    <text evidence="2">Belongs to the binding-protein-dependent transport system permease family. CysTW subfamily.</text>
</comment>
<keyword evidence="6 8" id="KW-1133">Transmembrane helix</keyword>
<feature type="transmembrane region" description="Helical" evidence="8">
    <location>
        <begin position="12"/>
        <end position="35"/>
    </location>
</feature>
<feature type="domain" description="ABC transmembrane type-1" evidence="9">
    <location>
        <begin position="73"/>
        <end position="280"/>
    </location>
</feature>
<dbReference type="PROSITE" id="PS50928">
    <property type="entry name" value="ABC_TM1"/>
    <property type="match status" value="1"/>
</dbReference>
<dbReference type="RefSeq" id="WP_354197772.1">
    <property type="nucleotide sequence ID" value="NZ_JBEPML010000016.1"/>
</dbReference>
<dbReference type="Proteomes" id="UP001549076">
    <property type="component" value="Unassembled WGS sequence"/>
</dbReference>
<dbReference type="Gene3D" id="1.10.3720.10">
    <property type="entry name" value="MetI-like"/>
    <property type="match status" value="1"/>
</dbReference>
<proteinExistence type="inferred from homology"/>
<feature type="transmembrane region" description="Helical" evidence="8">
    <location>
        <begin position="72"/>
        <end position="96"/>
    </location>
</feature>
<comment type="caution">
    <text evidence="10">The sequence shown here is derived from an EMBL/GenBank/DDBJ whole genome shotgun (WGS) entry which is preliminary data.</text>
</comment>
<name>A0ABV2N3P5_9HYPH</name>
<evidence type="ECO:0000259" key="9">
    <source>
        <dbReference type="PROSITE" id="PS50928"/>
    </source>
</evidence>
<evidence type="ECO:0000256" key="2">
    <source>
        <dbReference type="ARBA" id="ARBA00007069"/>
    </source>
</evidence>
<evidence type="ECO:0000256" key="7">
    <source>
        <dbReference type="ARBA" id="ARBA00023136"/>
    </source>
</evidence>
<feature type="transmembrane region" description="Helical" evidence="8">
    <location>
        <begin position="108"/>
        <end position="131"/>
    </location>
</feature>
<keyword evidence="5 8" id="KW-0812">Transmembrane</keyword>
<feature type="transmembrane region" description="Helical" evidence="8">
    <location>
        <begin position="261"/>
        <end position="279"/>
    </location>
</feature>
<accession>A0ABV2N3P5</accession>
<evidence type="ECO:0000256" key="4">
    <source>
        <dbReference type="ARBA" id="ARBA00022475"/>
    </source>
</evidence>
<evidence type="ECO:0000256" key="8">
    <source>
        <dbReference type="RuleBase" id="RU363032"/>
    </source>
</evidence>
<feature type="transmembrane region" description="Helical" evidence="8">
    <location>
        <begin position="159"/>
        <end position="181"/>
    </location>
</feature>
<protein>
    <submittedName>
        <fullName evidence="10">Spermidine/putrescine transport system permease protein</fullName>
    </submittedName>
</protein>
<keyword evidence="3 8" id="KW-0813">Transport</keyword>
<sequence>MSADGFAPRSTRWLILALLLPMAAVNLLAFILPMARLGMISLLESRSGGILTNVFTFDNYINFFTDYFSYQLIWNSLVMSFIVTIGTLIAAYPIALFLHRVNPRWRNILFVITVSPLLVSSVVRTYGWMVILGNQGLINGLLMQAGVVESPIRLMNNALGVYVGMIEILIPYMALALIAGFGRLDAVYEEAAATLGANAVVRFRRIILPLTMPGVLLGCLLCFVLSISSFITPKLLGGGRVFLLATEIYDQAVVQLEWTKAAATSVIVLVIFGLALALYSRQSQRYE</sequence>
<evidence type="ECO:0000256" key="3">
    <source>
        <dbReference type="ARBA" id="ARBA00022448"/>
    </source>
</evidence>